<dbReference type="PIRSF" id="PIRSF002070">
    <property type="entry name" value="SSB"/>
    <property type="match status" value="1"/>
</dbReference>
<evidence type="ECO:0000313" key="7">
    <source>
        <dbReference type="EMBL" id="MDE8695035.1"/>
    </source>
</evidence>
<evidence type="ECO:0000313" key="9">
    <source>
        <dbReference type="EMBL" id="RGS36714.1"/>
    </source>
</evidence>
<dbReference type="AlphaFoldDB" id="A0A0P0G340"/>
<evidence type="ECO:0000256" key="2">
    <source>
        <dbReference type="HAMAP-Rule" id="MF_00984"/>
    </source>
</evidence>
<dbReference type="CDD" id="cd04496">
    <property type="entry name" value="SSB_OBF"/>
    <property type="match status" value="1"/>
</dbReference>
<dbReference type="Pfam" id="PF00436">
    <property type="entry name" value="SSB"/>
    <property type="match status" value="1"/>
</dbReference>
<name>A0A0P0G340_9BACE</name>
<proteinExistence type="inferred from homology"/>
<comment type="subunit">
    <text evidence="2">Homotetramer.</text>
</comment>
<dbReference type="PANTHER" id="PTHR10302">
    <property type="entry name" value="SINGLE-STRANDED DNA-BINDING PROTEIN"/>
    <property type="match status" value="1"/>
</dbReference>
<dbReference type="EMBL" id="JARFID010000011">
    <property type="protein sequence ID" value="MDE8695035.1"/>
    <property type="molecule type" value="Genomic_DNA"/>
</dbReference>
<evidence type="ECO:0000256" key="1">
    <source>
        <dbReference type="ARBA" id="ARBA00023125"/>
    </source>
</evidence>
<evidence type="ECO:0000313" key="5">
    <source>
        <dbReference type="EMBL" id="ALJ58318.1"/>
    </source>
</evidence>
<keyword evidence="1 2" id="KW-0238">DNA-binding</keyword>
<protein>
    <recommendedName>
        <fullName evidence="2 3">Single-stranded DNA-binding protein</fullName>
        <shortName evidence="2">SSB</shortName>
    </recommendedName>
</protein>
<dbReference type="PATRIC" id="fig|246787.4.peg.1088"/>
<dbReference type="GO" id="GO:0009295">
    <property type="term" value="C:nucleoid"/>
    <property type="evidence" value="ECO:0007669"/>
    <property type="project" value="TreeGrafter"/>
</dbReference>
<dbReference type="Proteomes" id="UP001221924">
    <property type="component" value="Unassembled WGS sequence"/>
</dbReference>
<accession>A0A0P0G340</accession>
<comment type="caution">
    <text evidence="2">Lacks conserved residue(s) required for the propagation of feature annotation.</text>
</comment>
<dbReference type="Proteomes" id="UP001266995">
    <property type="component" value="Unassembled WGS sequence"/>
</dbReference>
<dbReference type="GO" id="GO:0006260">
    <property type="term" value="P:DNA replication"/>
    <property type="evidence" value="ECO:0007669"/>
    <property type="project" value="InterPro"/>
</dbReference>
<reference evidence="8" key="5">
    <citation type="submission" date="2023-08" db="EMBL/GenBank/DDBJ databases">
        <title>Reintroducing virulent viruses to syntetic microbiomes.</title>
        <authorList>
            <person name="Wilde J."/>
            <person name="Boyes R."/>
            <person name="Robinson A.V."/>
            <person name="Daisley B.A."/>
            <person name="Allen-Vercoe E."/>
        </authorList>
    </citation>
    <scope>NUCLEOTIDE SEQUENCE</scope>
    <source>
        <strain evidence="8">225I_12FAA</strain>
    </source>
</reference>
<dbReference type="EMBL" id="QRVJ01000008">
    <property type="protein sequence ID" value="RGS36714.1"/>
    <property type="molecule type" value="Genomic_DNA"/>
</dbReference>
<dbReference type="STRING" id="246787.BcellWH2_01056"/>
<dbReference type="InterPro" id="IPR000424">
    <property type="entry name" value="Primosome_PriB/ssb"/>
</dbReference>
<dbReference type="HAMAP" id="MF_00984">
    <property type="entry name" value="SSB"/>
    <property type="match status" value="1"/>
</dbReference>
<dbReference type="Proteomes" id="UP000283341">
    <property type="component" value="Unassembled WGS sequence"/>
</dbReference>
<dbReference type="EMBL" id="JAVSNH010000001">
    <property type="protein sequence ID" value="MDT4510740.1"/>
    <property type="molecule type" value="Genomic_DNA"/>
</dbReference>
<reference evidence="7" key="4">
    <citation type="submission" date="2023-03" db="EMBL/GenBank/DDBJ databases">
        <title>DFI Biobank Strains.</title>
        <authorList>
            <person name="Mostad J."/>
            <person name="Paddock L."/>
            <person name="Medina S."/>
            <person name="Waligurski E."/>
            <person name="Barat B."/>
            <person name="Smith R."/>
            <person name="Burgo V."/>
            <person name="Metcalfe C."/>
            <person name="Woodson C."/>
            <person name="Sundararajan A."/>
            <person name="Ramaswamy R."/>
            <person name="Lin H."/>
            <person name="Pamer E.G."/>
        </authorList>
    </citation>
    <scope>NUCLEOTIDE SEQUENCE</scope>
    <source>
        <strain evidence="7">DFI.9.5</strain>
    </source>
</reference>
<dbReference type="eggNOG" id="COG0629">
    <property type="taxonomic scope" value="Bacteria"/>
</dbReference>
<dbReference type="GeneID" id="66307508"/>
<reference evidence="9 11" key="2">
    <citation type="submission" date="2018-08" db="EMBL/GenBank/DDBJ databases">
        <title>A genome reference for cultivated species of the human gut microbiota.</title>
        <authorList>
            <person name="Zou Y."/>
            <person name="Xue W."/>
            <person name="Luo G."/>
        </authorList>
    </citation>
    <scope>NUCLEOTIDE SEQUENCE [LARGE SCALE GENOMIC DNA]</scope>
    <source>
        <strain evidence="9 11">AF22-3AC</strain>
    </source>
</reference>
<dbReference type="SUPFAM" id="SSF50249">
    <property type="entry name" value="Nucleic acid-binding proteins"/>
    <property type="match status" value="1"/>
</dbReference>
<feature type="compositionally biased region" description="Polar residues" evidence="4">
    <location>
        <begin position="134"/>
        <end position="145"/>
    </location>
</feature>
<evidence type="ECO:0000313" key="12">
    <source>
        <dbReference type="Proteomes" id="UP000448877"/>
    </source>
</evidence>
<dbReference type="KEGG" id="bcel:BcellWH2_01056"/>
<dbReference type="Gene3D" id="2.40.50.140">
    <property type="entry name" value="Nucleic acid-binding proteins"/>
    <property type="match status" value="1"/>
</dbReference>
<evidence type="ECO:0000313" key="6">
    <source>
        <dbReference type="EMBL" id="KAA5415685.1"/>
    </source>
</evidence>
<dbReference type="InterPro" id="IPR012340">
    <property type="entry name" value="NA-bd_OB-fold"/>
</dbReference>
<dbReference type="InterPro" id="IPR011344">
    <property type="entry name" value="ssDNA-bd"/>
</dbReference>
<evidence type="ECO:0000313" key="11">
    <source>
        <dbReference type="Proteomes" id="UP000283341"/>
    </source>
</evidence>
<evidence type="ECO:0000256" key="3">
    <source>
        <dbReference type="PIRNR" id="PIRNR002070"/>
    </source>
</evidence>
<dbReference type="GO" id="GO:0003697">
    <property type="term" value="F:single-stranded DNA binding"/>
    <property type="evidence" value="ECO:0007669"/>
    <property type="project" value="UniProtKB-UniRule"/>
</dbReference>
<dbReference type="RefSeq" id="WP_007214493.1">
    <property type="nucleotide sequence ID" value="NZ_CABMLT010000001.1"/>
</dbReference>
<evidence type="ECO:0000313" key="10">
    <source>
        <dbReference type="Proteomes" id="UP000061809"/>
    </source>
</evidence>
<dbReference type="EMBL" id="VVYV01000031">
    <property type="protein sequence ID" value="KAA5415685.1"/>
    <property type="molecule type" value="Genomic_DNA"/>
</dbReference>
<sequence length="152" mass="16493">MSVNKVILIGNVGRDPEVRYLDSGIAVASLPLATTDRAYTLANGTQVPERTEWHNLVLWRGLAETAEKYVHKGDKLYVEGKIRTRSYDDQTGAKRYVTEIFVDSMEMLSPRGTAAPGAAAPQPGMSQGAPAQPMAQSQATPAQDNTTDDLPF</sequence>
<dbReference type="Proteomes" id="UP000448877">
    <property type="component" value="Unassembled WGS sequence"/>
</dbReference>
<dbReference type="Proteomes" id="UP000061809">
    <property type="component" value="Chromosome"/>
</dbReference>
<feature type="region of interest" description="Disordered" evidence="4">
    <location>
        <begin position="111"/>
        <end position="152"/>
    </location>
</feature>
<dbReference type="PROSITE" id="PS50935">
    <property type="entry name" value="SSB"/>
    <property type="match status" value="1"/>
</dbReference>
<evidence type="ECO:0000256" key="4">
    <source>
        <dbReference type="SAM" id="MobiDB-lite"/>
    </source>
</evidence>
<dbReference type="NCBIfam" id="TIGR00621">
    <property type="entry name" value="ssb"/>
    <property type="match status" value="1"/>
</dbReference>
<evidence type="ECO:0000313" key="8">
    <source>
        <dbReference type="EMBL" id="MDT4510740.1"/>
    </source>
</evidence>
<dbReference type="PANTHER" id="PTHR10302:SF27">
    <property type="entry name" value="SINGLE-STRANDED DNA-BINDING PROTEIN"/>
    <property type="match status" value="1"/>
</dbReference>
<feature type="compositionally biased region" description="Low complexity" evidence="4">
    <location>
        <begin position="114"/>
        <end position="133"/>
    </location>
</feature>
<dbReference type="EMBL" id="CP012801">
    <property type="protein sequence ID" value="ALJ58318.1"/>
    <property type="molecule type" value="Genomic_DNA"/>
</dbReference>
<reference evidence="5 10" key="1">
    <citation type="journal article" date="2015" name="Science">
        <title>Genetic determinants of in vivo fitness and diet responsiveness in multiple human gut Bacteroides.</title>
        <authorList>
            <person name="Wu M."/>
            <person name="McNulty N.P."/>
            <person name="Rodionov D.A."/>
            <person name="Khoroshkin M.S."/>
            <person name="Griffin N.W."/>
            <person name="Cheng J."/>
            <person name="Latreille P."/>
            <person name="Kerstetter R.A."/>
            <person name="Terrapon N."/>
            <person name="Henrissat B."/>
            <person name="Osterman A.L."/>
            <person name="Gordon J.I."/>
        </authorList>
    </citation>
    <scope>NUCLEOTIDE SEQUENCE [LARGE SCALE GENOMIC DNA]</scope>
    <source>
        <strain evidence="5 10">WH2</strain>
    </source>
</reference>
<gene>
    <name evidence="5" type="primary">ssb</name>
    <name evidence="5" type="ORF">BcellWH2_01056</name>
    <name evidence="9" type="ORF">DWX97_11175</name>
    <name evidence="6" type="ORF">F2Y81_17540</name>
    <name evidence="7" type="ORF">PZH42_13070</name>
    <name evidence="8" type="ORF">RO785_07065</name>
</gene>
<reference evidence="6 12" key="3">
    <citation type="journal article" date="2019" name="Nat. Med.">
        <title>A library of human gut bacterial isolates paired with longitudinal multiomics data enables mechanistic microbiome research.</title>
        <authorList>
            <person name="Poyet M."/>
            <person name="Groussin M."/>
            <person name="Gibbons S.M."/>
            <person name="Avila-Pacheco J."/>
            <person name="Jiang X."/>
            <person name="Kearney S.M."/>
            <person name="Perrotta A.R."/>
            <person name="Berdy B."/>
            <person name="Zhao S."/>
            <person name="Lieberman T.D."/>
            <person name="Swanson P.K."/>
            <person name="Smith M."/>
            <person name="Roesemann S."/>
            <person name="Alexander J.E."/>
            <person name="Rich S.A."/>
            <person name="Livny J."/>
            <person name="Vlamakis H."/>
            <person name="Clish C."/>
            <person name="Bullock K."/>
            <person name="Deik A."/>
            <person name="Scott J."/>
            <person name="Pierce K.A."/>
            <person name="Xavier R.J."/>
            <person name="Alm E.J."/>
        </authorList>
    </citation>
    <scope>NUCLEOTIDE SEQUENCE [LARGE SCALE GENOMIC DNA]</scope>
    <source>
        <strain evidence="6 12">BIOML-A6</strain>
    </source>
</reference>
<organism evidence="5 10">
    <name type="scientific">Bacteroides cellulosilyticus</name>
    <dbReference type="NCBI Taxonomy" id="246787"/>
    <lineage>
        <taxon>Bacteria</taxon>
        <taxon>Pseudomonadati</taxon>
        <taxon>Bacteroidota</taxon>
        <taxon>Bacteroidia</taxon>
        <taxon>Bacteroidales</taxon>
        <taxon>Bacteroidaceae</taxon>
        <taxon>Bacteroides</taxon>
    </lineage>
</organism>